<organism evidence="2 3">
    <name type="scientific">Lentzea cavernae</name>
    <dbReference type="NCBI Taxonomy" id="2020703"/>
    <lineage>
        <taxon>Bacteria</taxon>
        <taxon>Bacillati</taxon>
        <taxon>Actinomycetota</taxon>
        <taxon>Actinomycetes</taxon>
        <taxon>Pseudonocardiales</taxon>
        <taxon>Pseudonocardiaceae</taxon>
        <taxon>Lentzea</taxon>
    </lineage>
</organism>
<protein>
    <recommendedName>
        <fullName evidence="4">Lipoprotein</fullName>
    </recommendedName>
</protein>
<keyword evidence="3" id="KW-1185">Reference proteome</keyword>
<gene>
    <name evidence="2" type="ORF">GCM10017774_23680</name>
</gene>
<evidence type="ECO:0000313" key="3">
    <source>
        <dbReference type="Proteomes" id="UP000605568"/>
    </source>
</evidence>
<dbReference type="RefSeq" id="WP_191297925.1">
    <property type="nucleotide sequence ID" value="NZ_BNAR01000003.1"/>
</dbReference>
<evidence type="ECO:0000256" key="1">
    <source>
        <dbReference type="SAM" id="SignalP"/>
    </source>
</evidence>
<evidence type="ECO:0000313" key="2">
    <source>
        <dbReference type="EMBL" id="GHH36589.1"/>
    </source>
</evidence>
<dbReference type="PROSITE" id="PS51257">
    <property type="entry name" value="PROKAR_LIPOPROTEIN"/>
    <property type="match status" value="1"/>
</dbReference>
<dbReference type="Proteomes" id="UP000605568">
    <property type="component" value="Unassembled WGS sequence"/>
</dbReference>
<name>A0ABQ3MAK4_9PSEU</name>
<sequence length="106" mass="11561">MRKLAVVLLSCLALTACGSTWQADVRYKIVAVDESNSPTVYFKLEPVDEAPQGTLEPEQLKRQLLQTNLIEGGQVGDEVLCAVEQEKGSAFGNSNVVTHLRNCKKA</sequence>
<reference evidence="3" key="1">
    <citation type="journal article" date="2019" name="Int. J. Syst. Evol. Microbiol.">
        <title>The Global Catalogue of Microorganisms (GCM) 10K type strain sequencing project: providing services to taxonomists for standard genome sequencing and annotation.</title>
        <authorList>
            <consortium name="The Broad Institute Genomics Platform"/>
            <consortium name="The Broad Institute Genome Sequencing Center for Infectious Disease"/>
            <person name="Wu L."/>
            <person name="Ma J."/>
        </authorList>
    </citation>
    <scope>NUCLEOTIDE SEQUENCE [LARGE SCALE GENOMIC DNA]</scope>
    <source>
        <strain evidence="3">CGMCC 4.7367</strain>
    </source>
</reference>
<feature type="chain" id="PRO_5046416633" description="Lipoprotein" evidence="1">
    <location>
        <begin position="23"/>
        <end position="106"/>
    </location>
</feature>
<feature type="signal peptide" evidence="1">
    <location>
        <begin position="1"/>
        <end position="22"/>
    </location>
</feature>
<dbReference type="EMBL" id="BNAR01000003">
    <property type="protein sequence ID" value="GHH36589.1"/>
    <property type="molecule type" value="Genomic_DNA"/>
</dbReference>
<evidence type="ECO:0008006" key="4">
    <source>
        <dbReference type="Google" id="ProtNLM"/>
    </source>
</evidence>
<keyword evidence="1" id="KW-0732">Signal</keyword>
<comment type="caution">
    <text evidence="2">The sequence shown here is derived from an EMBL/GenBank/DDBJ whole genome shotgun (WGS) entry which is preliminary data.</text>
</comment>
<accession>A0ABQ3MAK4</accession>
<proteinExistence type="predicted"/>